<accession>A0AAV9NYX6</accession>
<comment type="caution">
    <text evidence="2">The sequence shown here is derived from an EMBL/GenBank/DDBJ whole genome shotgun (WGS) entry which is preliminary data.</text>
</comment>
<keyword evidence="1" id="KW-0732">Signal</keyword>
<dbReference type="Gene3D" id="1.50.10.20">
    <property type="match status" value="1"/>
</dbReference>
<evidence type="ECO:0000313" key="3">
    <source>
        <dbReference type="Proteomes" id="UP001337655"/>
    </source>
</evidence>
<dbReference type="PANTHER" id="PTHR47791:SF1">
    <property type="entry name" value="ENDO MANNANASE, GH76 FAMILY (EUROFUNG)"/>
    <property type="match status" value="1"/>
</dbReference>
<evidence type="ECO:0008006" key="4">
    <source>
        <dbReference type="Google" id="ProtNLM"/>
    </source>
</evidence>
<reference evidence="2 3" key="1">
    <citation type="submission" date="2023-08" db="EMBL/GenBank/DDBJ databases">
        <title>Black Yeasts Isolated from many extreme environments.</title>
        <authorList>
            <person name="Coleine C."/>
            <person name="Stajich J.E."/>
            <person name="Selbmann L."/>
        </authorList>
    </citation>
    <scope>NUCLEOTIDE SEQUENCE [LARGE SCALE GENOMIC DNA]</scope>
    <source>
        <strain evidence="2 3">CCFEE 5935</strain>
    </source>
</reference>
<name>A0AAV9NYX6_9PEZI</name>
<dbReference type="RefSeq" id="XP_064654116.1">
    <property type="nucleotide sequence ID" value="XM_064807607.1"/>
</dbReference>
<dbReference type="SUPFAM" id="SSF48208">
    <property type="entry name" value="Six-hairpin glycosidases"/>
    <property type="match status" value="1"/>
</dbReference>
<dbReference type="GeneID" id="89931715"/>
<evidence type="ECO:0000256" key="1">
    <source>
        <dbReference type="SAM" id="SignalP"/>
    </source>
</evidence>
<sequence length="361" mass="39237">MLANISRMKTTALLAACCFTTGQAASKAEYSSHALDATNVLNDIWYDPSTGLWQDLWWQSASMIASLANFASLDRGNYFPMVNDIFETTLANAMSAGIAGSYDTFFNDYYDDEGWWAMGWIRVYDLTGDAKYLDTARKIFTDMQTGEDATCGGHWWSKKKDANVAIANEQYMAVAASLANRIPAQKSMYADIATGSYDWFMGSGLINGDNTVTDHLNLATCEPEGNVWSYNQGVIIGACLELNRLTSDGKYLDTASRIAHGAIDHLTGPKGILTDFASEAPMDITSAQFKGVFARNLRQLHSVAPDAAYVSFLQNNADTLWIQARQSDGQIGPEWAGPYIDATAPSQSSALDCLVAAAAVS</sequence>
<dbReference type="InterPro" id="IPR005198">
    <property type="entry name" value="Glyco_hydro_76"/>
</dbReference>
<feature type="signal peptide" evidence="1">
    <location>
        <begin position="1"/>
        <end position="24"/>
    </location>
</feature>
<dbReference type="EMBL" id="JAVRRT010000023">
    <property type="protein sequence ID" value="KAK5163714.1"/>
    <property type="molecule type" value="Genomic_DNA"/>
</dbReference>
<protein>
    <recommendedName>
        <fullName evidence="4">Glycosyl hydrolase</fullName>
    </recommendedName>
</protein>
<organism evidence="2 3">
    <name type="scientific">Saxophila tyrrhenica</name>
    <dbReference type="NCBI Taxonomy" id="1690608"/>
    <lineage>
        <taxon>Eukaryota</taxon>
        <taxon>Fungi</taxon>
        <taxon>Dikarya</taxon>
        <taxon>Ascomycota</taxon>
        <taxon>Pezizomycotina</taxon>
        <taxon>Dothideomycetes</taxon>
        <taxon>Dothideomycetidae</taxon>
        <taxon>Mycosphaerellales</taxon>
        <taxon>Extremaceae</taxon>
        <taxon>Saxophila</taxon>
    </lineage>
</organism>
<evidence type="ECO:0000313" key="2">
    <source>
        <dbReference type="EMBL" id="KAK5163714.1"/>
    </source>
</evidence>
<dbReference type="AlphaFoldDB" id="A0AAV9NYX6"/>
<keyword evidence="3" id="KW-1185">Reference proteome</keyword>
<dbReference type="PANTHER" id="PTHR47791">
    <property type="entry name" value="MEIOTICALLY UP-REGULATED GENE 191 PROTEIN"/>
    <property type="match status" value="1"/>
</dbReference>
<dbReference type="Pfam" id="PF03663">
    <property type="entry name" value="Glyco_hydro_76"/>
    <property type="match status" value="1"/>
</dbReference>
<dbReference type="GO" id="GO:0005975">
    <property type="term" value="P:carbohydrate metabolic process"/>
    <property type="evidence" value="ECO:0007669"/>
    <property type="project" value="InterPro"/>
</dbReference>
<dbReference type="InterPro" id="IPR008928">
    <property type="entry name" value="6-hairpin_glycosidase_sf"/>
</dbReference>
<proteinExistence type="predicted"/>
<dbReference type="Proteomes" id="UP001337655">
    <property type="component" value="Unassembled WGS sequence"/>
</dbReference>
<gene>
    <name evidence="2" type="ORF">LTR77_010387</name>
</gene>
<feature type="chain" id="PRO_5043731933" description="Glycosyl hydrolase" evidence="1">
    <location>
        <begin position="25"/>
        <end position="361"/>
    </location>
</feature>
<dbReference type="InterPro" id="IPR053169">
    <property type="entry name" value="MUG_Protein"/>
</dbReference>